<evidence type="ECO:0000313" key="4">
    <source>
        <dbReference type="EMBL" id="HIX66097.1"/>
    </source>
</evidence>
<dbReference type="GO" id="GO:0032787">
    <property type="term" value="P:monocarboxylic acid metabolic process"/>
    <property type="evidence" value="ECO:0007669"/>
    <property type="project" value="UniProtKB-ARBA"/>
</dbReference>
<dbReference type="InterPro" id="IPR020904">
    <property type="entry name" value="Sc_DH/Rdtase_CS"/>
</dbReference>
<keyword evidence="3" id="KW-0753">Steroid metabolism</keyword>
<dbReference type="Gene3D" id="3.40.50.720">
    <property type="entry name" value="NAD(P)-binding Rossmann-like Domain"/>
    <property type="match status" value="1"/>
</dbReference>
<protein>
    <submittedName>
        <fullName evidence="4">SDR family oxidoreductase</fullName>
    </submittedName>
</protein>
<organism evidence="4 5">
    <name type="scientific">Candidatus Anaerotruncus excrementipullorum</name>
    <dbReference type="NCBI Taxonomy" id="2838465"/>
    <lineage>
        <taxon>Bacteria</taxon>
        <taxon>Bacillati</taxon>
        <taxon>Bacillota</taxon>
        <taxon>Clostridia</taxon>
        <taxon>Eubacteriales</taxon>
        <taxon>Oscillospiraceae</taxon>
        <taxon>Anaerotruncus</taxon>
    </lineage>
</organism>
<name>A0A9D1WSI8_9FIRM</name>
<dbReference type="Proteomes" id="UP000886800">
    <property type="component" value="Unassembled WGS sequence"/>
</dbReference>
<keyword evidence="2" id="KW-0560">Oxidoreductase</keyword>
<dbReference type="FunFam" id="3.40.50.720:FF:000173">
    <property type="entry name" value="3-oxoacyl-[acyl-carrier protein] reductase"/>
    <property type="match status" value="1"/>
</dbReference>
<dbReference type="NCBIfam" id="NF009466">
    <property type="entry name" value="PRK12826.1-2"/>
    <property type="match status" value="1"/>
</dbReference>
<dbReference type="GO" id="GO:0016491">
    <property type="term" value="F:oxidoreductase activity"/>
    <property type="evidence" value="ECO:0007669"/>
    <property type="project" value="UniProtKB-KW"/>
</dbReference>
<evidence type="ECO:0000256" key="3">
    <source>
        <dbReference type="ARBA" id="ARBA00023221"/>
    </source>
</evidence>
<comment type="caution">
    <text evidence="4">The sequence shown here is derived from an EMBL/GenBank/DDBJ whole genome shotgun (WGS) entry which is preliminary data.</text>
</comment>
<reference evidence="4" key="1">
    <citation type="journal article" date="2021" name="PeerJ">
        <title>Extensive microbial diversity within the chicken gut microbiome revealed by metagenomics and culture.</title>
        <authorList>
            <person name="Gilroy R."/>
            <person name="Ravi A."/>
            <person name="Getino M."/>
            <person name="Pursley I."/>
            <person name="Horton D.L."/>
            <person name="Alikhan N.F."/>
            <person name="Baker D."/>
            <person name="Gharbi K."/>
            <person name="Hall N."/>
            <person name="Watson M."/>
            <person name="Adriaenssens E.M."/>
            <person name="Foster-Nyarko E."/>
            <person name="Jarju S."/>
            <person name="Secka A."/>
            <person name="Antonio M."/>
            <person name="Oren A."/>
            <person name="Chaudhuri R.R."/>
            <person name="La Ragione R."/>
            <person name="Hildebrand F."/>
            <person name="Pallen M.J."/>
        </authorList>
    </citation>
    <scope>NUCLEOTIDE SEQUENCE</scope>
    <source>
        <strain evidence="4">CHK188-5543</strain>
    </source>
</reference>
<evidence type="ECO:0000256" key="1">
    <source>
        <dbReference type="ARBA" id="ARBA00006484"/>
    </source>
</evidence>
<accession>A0A9D1WSI8</accession>
<dbReference type="SUPFAM" id="SSF51735">
    <property type="entry name" value="NAD(P)-binding Rossmann-fold domains"/>
    <property type="match status" value="1"/>
</dbReference>
<dbReference type="PANTHER" id="PTHR42879:SF2">
    <property type="entry name" value="3-OXOACYL-[ACYL-CARRIER-PROTEIN] REDUCTASE FABG"/>
    <property type="match status" value="1"/>
</dbReference>
<dbReference type="PRINTS" id="PR00081">
    <property type="entry name" value="GDHRDH"/>
</dbReference>
<keyword evidence="3" id="KW-0443">Lipid metabolism</keyword>
<dbReference type="InterPro" id="IPR036291">
    <property type="entry name" value="NAD(P)-bd_dom_sf"/>
</dbReference>
<dbReference type="PRINTS" id="PR00080">
    <property type="entry name" value="SDRFAMILY"/>
</dbReference>
<dbReference type="InterPro" id="IPR050259">
    <property type="entry name" value="SDR"/>
</dbReference>
<dbReference type="GO" id="GO:0008202">
    <property type="term" value="P:steroid metabolic process"/>
    <property type="evidence" value="ECO:0007669"/>
    <property type="project" value="UniProtKB-KW"/>
</dbReference>
<gene>
    <name evidence="4" type="ORF">H9736_07590</name>
</gene>
<dbReference type="NCBIfam" id="NF047420">
    <property type="entry name" value="EF_P_mod_YmfI"/>
    <property type="match status" value="1"/>
</dbReference>
<dbReference type="AlphaFoldDB" id="A0A9D1WSI8"/>
<dbReference type="InterPro" id="IPR002347">
    <property type="entry name" value="SDR_fam"/>
</dbReference>
<evidence type="ECO:0000313" key="5">
    <source>
        <dbReference type="Proteomes" id="UP000886800"/>
    </source>
</evidence>
<comment type="similarity">
    <text evidence="1">Belongs to the short-chain dehydrogenases/reductases (SDR) family.</text>
</comment>
<evidence type="ECO:0000256" key="2">
    <source>
        <dbReference type="ARBA" id="ARBA00023002"/>
    </source>
</evidence>
<dbReference type="PANTHER" id="PTHR42879">
    <property type="entry name" value="3-OXOACYL-(ACYL-CARRIER-PROTEIN) REDUCTASE"/>
    <property type="match status" value="1"/>
</dbReference>
<dbReference type="PROSITE" id="PS00061">
    <property type="entry name" value="ADH_SHORT"/>
    <property type="match status" value="1"/>
</dbReference>
<reference evidence="4" key="2">
    <citation type="submission" date="2021-04" db="EMBL/GenBank/DDBJ databases">
        <authorList>
            <person name="Gilroy R."/>
        </authorList>
    </citation>
    <scope>NUCLEOTIDE SEQUENCE</scope>
    <source>
        <strain evidence="4">CHK188-5543</strain>
    </source>
</reference>
<dbReference type="EMBL" id="DXES01000164">
    <property type="protein sequence ID" value="HIX66097.1"/>
    <property type="molecule type" value="Genomic_DNA"/>
</dbReference>
<sequence length="244" mass="25181">MKTVLITGASQGIGRASALAFARAGYAVAAGYHTGASEAAQLLSQLRELGADAETFQADVADRIQVEAAVSRMTARFGHIDVLVNNAGIAAPQKLLGDFSPQEWERLLAVNVTGLFYTCRAVLPQMIARKSGRIINLSSIWGICGGSCEVPYSTAKAAAIGFTKALAKEVGPSGITVNCVAPGVIDTQMNAALPPQALEALAEETPLGRLGTPEEVAACILFLAGEQGAFLTGQVLSPNGGLVI</sequence>
<dbReference type="Pfam" id="PF13561">
    <property type="entry name" value="adh_short_C2"/>
    <property type="match status" value="1"/>
</dbReference>
<proteinExistence type="inferred from homology"/>